<keyword evidence="4" id="KW-1185">Reference proteome</keyword>
<dbReference type="NCBIfam" id="NF008617">
    <property type="entry name" value="PRK11596.1"/>
    <property type="match status" value="1"/>
</dbReference>
<dbReference type="Pfam" id="PF00563">
    <property type="entry name" value="EAL"/>
    <property type="match status" value="1"/>
</dbReference>
<dbReference type="CDD" id="cd01948">
    <property type="entry name" value="EAL"/>
    <property type="match status" value="1"/>
</dbReference>
<dbReference type="PANTHER" id="PTHR33121">
    <property type="entry name" value="CYCLIC DI-GMP PHOSPHODIESTERASE PDEF"/>
    <property type="match status" value="1"/>
</dbReference>
<dbReference type="GO" id="GO:0071111">
    <property type="term" value="F:cyclic-guanylate-specific phosphodiesterase activity"/>
    <property type="evidence" value="ECO:0007669"/>
    <property type="project" value="InterPro"/>
</dbReference>
<dbReference type="EMBL" id="CP025084">
    <property type="protein sequence ID" value="AUH04229.1"/>
    <property type="molecule type" value="Genomic_DNA"/>
</dbReference>
<dbReference type="SUPFAM" id="SSF141868">
    <property type="entry name" value="EAL domain-like"/>
    <property type="match status" value="1"/>
</dbReference>
<protein>
    <submittedName>
        <fullName evidence="3">Cyclic-guanylate-specific phosphodiesterase</fullName>
    </submittedName>
</protein>
<dbReference type="Proteomes" id="UP000233778">
    <property type="component" value="Chromosome"/>
</dbReference>
<dbReference type="STRING" id="104623.Ser39006_03679"/>
<evidence type="ECO:0000313" key="3">
    <source>
        <dbReference type="EMBL" id="AUH04229.1"/>
    </source>
</evidence>
<dbReference type="InterPro" id="IPR035919">
    <property type="entry name" value="EAL_sf"/>
</dbReference>
<dbReference type="InterPro" id="IPR001633">
    <property type="entry name" value="EAL_dom"/>
</dbReference>
<accession>A0A2I5TI42</accession>
<evidence type="ECO:0000313" key="4">
    <source>
        <dbReference type="Proteomes" id="UP000017700"/>
    </source>
</evidence>
<evidence type="ECO:0000259" key="1">
    <source>
        <dbReference type="PROSITE" id="PS50883"/>
    </source>
</evidence>
<reference evidence="3 4" key="1">
    <citation type="journal article" date="2013" name="Genome Announc.">
        <title>Draft genome sequence of Serratia sp. strain ATCC 39006, a model bacterium for analysis of the biosynthesis and regulation of prodigiosin, a carbapenem, and gas vesicles.</title>
        <authorList>
            <person name="Fineran P.C."/>
            <person name="Iglesias Cans M.C."/>
            <person name="Ramsay J.P."/>
            <person name="Wilf N.M."/>
            <person name="Cossyleon D."/>
            <person name="McNeil M.B."/>
            <person name="Williamson N.R."/>
            <person name="Monson R.E."/>
            <person name="Becher S.A."/>
            <person name="Stanton J.A."/>
            <person name="Brugger K."/>
            <person name="Brown S.D."/>
            <person name="Salmond G.P."/>
        </authorList>
    </citation>
    <scope>NUCLEOTIDE SEQUENCE [LARGE SCALE GENOMIC DNA]</scope>
    <source>
        <strain evidence="3">ATCC 39006</strain>
        <strain evidence="4">ATCC 39006 / SC 11482</strain>
    </source>
</reference>
<reference evidence="3" key="4">
    <citation type="submission" date="2017-11" db="EMBL/GenBank/DDBJ databases">
        <title>Complete genome sequence of Serratia sp. ATCC 39006.</title>
        <authorList>
            <person name="Hampton H.G."/>
            <person name="Jackson S.A."/>
            <person name="Jauregui R."/>
            <person name="Poulter G.T.M."/>
            <person name="Salmond G.P.C."/>
            <person name="Fineran P.C."/>
        </authorList>
    </citation>
    <scope>NUCLEOTIDE SEQUENCE</scope>
    <source>
        <strain evidence="3">ATCC 39006</strain>
    </source>
</reference>
<evidence type="ECO:0000313" key="5">
    <source>
        <dbReference type="Proteomes" id="UP000233778"/>
    </source>
</evidence>
<dbReference type="OrthoDB" id="6473901at2"/>
<dbReference type="KEGG" id="sera:Ser39006_008910"/>
<dbReference type="InterPro" id="IPR050706">
    <property type="entry name" value="Cyclic-di-GMP_PDE-like"/>
</dbReference>
<dbReference type="PANTHER" id="PTHR33121:SF78">
    <property type="entry name" value="CYCLIC DI-GMP PHOSPHODIESTERASE PDEH"/>
    <property type="match status" value="1"/>
</dbReference>
<proteinExistence type="predicted"/>
<sequence length="263" mass="30298">MAEYIVRQKSHVEQVGLSFSNVGEENLVDTDCWRCCERQYTFQPIYRTSGRLMGIELLTAVFYPSTPQQVISPEAYFKTLDVEKRLQVVIEQLQLLNQWNQRFIQDDLLASVNIDGLTLLALQKSRKAKKLITSMPWLRLELVESLEGLSKDTLVNLPEARRLWLDDFGCGVANFSSLVLTKYDCIKIARELFVILLQTEEGRQLFPLLVTLISRYCNYVVIEGVETKDEWTVVKQSNATAAQGYYLARPQSFDHFDSLQLEL</sequence>
<reference evidence="2 5" key="3">
    <citation type="submission" date="2017-11" db="EMBL/GenBank/DDBJ databases">
        <title>Complete genome sequence of Serratia sp. ATCC 39006 LacA.</title>
        <authorList>
            <person name="Hampton H.G."/>
            <person name="Jackson S.A."/>
            <person name="Jauregui R."/>
            <person name="Poulter G.T.M."/>
            <person name="Salmond G.P.C."/>
            <person name="Fineran P.C."/>
        </authorList>
    </citation>
    <scope>NUCLEOTIDE SEQUENCE [LARGE SCALE GENOMIC DNA]</scope>
    <source>
        <strain evidence="2 5">ATCC 39006</strain>
    </source>
</reference>
<dbReference type="AlphaFoldDB" id="A0A2I5TI42"/>
<dbReference type="RefSeq" id="WP_071790890.1">
    <property type="nucleotide sequence ID" value="NZ_CP025084.1"/>
</dbReference>
<dbReference type="Proteomes" id="UP000017700">
    <property type="component" value="Chromosome"/>
</dbReference>
<gene>
    <name evidence="2" type="ORF">CWC46_08905</name>
    <name evidence="3" type="ORF">Ser39006_008910</name>
</gene>
<evidence type="ECO:0000313" key="2">
    <source>
        <dbReference type="EMBL" id="AUG99909.1"/>
    </source>
</evidence>
<dbReference type="EMBL" id="CP025085">
    <property type="protein sequence ID" value="AUG99909.1"/>
    <property type="molecule type" value="Genomic_DNA"/>
</dbReference>
<feature type="domain" description="EAL" evidence="1">
    <location>
        <begin position="21"/>
        <end position="263"/>
    </location>
</feature>
<reference evidence="3" key="2">
    <citation type="submission" date="2013-09" db="EMBL/GenBank/DDBJ databases">
        <authorList>
            <person name="Wang G."/>
            <person name="Yang Y."/>
            <person name="Su Y."/>
        </authorList>
    </citation>
    <scope>NUCLEOTIDE SEQUENCE</scope>
    <source>
        <strain evidence="3">ATCC 39006</strain>
    </source>
</reference>
<organism evidence="3 4">
    <name type="scientific">Serratia sp. (strain ATCC 39006)</name>
    <name type="common">Prodigiosinella confusarubida</name>
    <dbReference type="NCBI Taxonomy" id="104623"/>
    <lineage>
        <taxon>Bacteria</taxon>
        <taxon>Pseudomonadati</taxon>
        <taxon>Pseudomonadota</taxon>
        <taxon>Gammaproteobacteria</taxon>
        <taxon>Enterobacterales</taxon>
        <taxon>Pectobacteriaceae</taxon>
        <taxon>Prodigiosinella</taxon>
    </lineage>
</organism>
<dbReference type="Gene3D" id="3.20.20.450">
    <property type="entry name" value="EAL domain"/>
    <property type="match status" value="1"/>
</dbReference>
<dbReference type="KEGG" id="serq:CWC46_08905"/>
<dbReference type="SMART" id="SM00052">
    <property type="entry name" value="EAL"/>
    <property type="match status" value="1"/>
</dbReference>
<dbReference type="PROSITE" id="PS50883">
    <property type="entry name" value="EAL"/>
    <property type="match status" value="1"/>
</dbReference>
<name>A0A2I5TI42_SERS3</name>